<comment type="caution">
    <text evidence="3">The sequence shown here is derived from an EMBL/GenBank/DDBJ whole genome shotgun (WGS) entry which is preliminary data.</text>
</comment>
<dbReference type="EMBL" id="MKKU01000482">
    <property type="protein sequence ID" value="RNF10453.1"/>
    <property type="molecule type" value="Genomic_DNA"/>
</dbReference>
<dbReference type="Proteomes" id="UP000284403">
    <property type="component" value="Unassembled WGS sequence"/>
</dbReference>
<feature type="coiled-coil region" evidence="1">
    <location>
        <begin position="20"/>
        <end position="79"/>
    </location>
</feature>
<sequence length="469" mass="53984">MAHFFKKHAPAASTPDTEEVEMLRQKVGTLEEVVRRAEEELREERGRLSTLQLKTAQWKEKVKELNRRDQVRIAELEGELKVIKTLHEAAPVPITAEMHSLLDNALATLRDKHERELGVKQQELNKALATVSARDSELAQQNSELKALQEQYIESQQRFTQELESLSKHHEVEVQQLRVQLRELDKAEELSSRIGKQQEEIQALERHSTQQAGLTGELQREIVELEAKNNKLQSELEEASTKLSAVLEKQRVWKEGVKNIKLQDVRTIQELREELEKQKRAVSTDTALHPSQEEKLQQWKEKVKHEKLKDMQKINSLTQYLRNSQQQAAEAKKLIHAVATLLAETPPKVSHCIEIANKFQASLNANFAETENETSVNRDEASAPTNRNEQKENHDLVEAPAHLRAQLEEAERQRAEVQRELERTGEELHVLREQSGSDAAELRAQLEEAVRQRAEVQRELERTGEELHV</sequence>
<evidence type="ECO:0000256" key="1">
    <source>
        <dbReference type="SAM" id="Coils"/>
    </source>
</evidence>
<gene>
    <name evidence="3" type="ORF">Tco025E_06965</name>
</gene>
<evidence type="ECO:0000313" key="3">
    <source>
        <dbReference type="EMBL" id="RNF10453.1"/>
    </source>
</evidence>
<reference evidence="3 4" key="1">
    <citation type="journal article" date="2018" name="BMC Genomics">
        <title>Genomic comparison of Trypanosoma conorhini and Trypanosoma rangeli to Trypanosoma cruzi strains of high and low virulence.</title>
        <authorList>
            <person name="Bradwell K.R."/>
            <person name="Koparde V.N."/>
            <person name="Matveyev A.V."/>
            <person name="Serrano M.G."/>
            <person name="Alves J.M."/>
            <person name="Parikh H."/>
            <person name="Huang B."/>
            <person name="Lee V."/>
            <person name="Espinosa-Alvarez O."/>
            <person name="Ortiz P.A."/>
            <person name="Costa-Martins A.G."/>
            <person name="Teixeira M.M."/>
            <person name="Buck G.A."/>
        </authorList>
    </citation>
    <scope>NUCLEOTIDE SEQUENCE [LARGE SCALE GENOMIC DNA]</scope>
    <source>
        <strain evidence="3 4">025E</strain>
    </source>
</reference>
<organism evidence="3 4">
    <name type="scientific">Trypanosoma conorhini</name>
    <dbReference type="NCBI Taxonomy" id="83891"/>
    <lineage>
        <taxon>Eukaryota</taxon>
        <taxon>Discoba</taxon>
        <taxon>Euglenozoa</taxon>
        <taxon>Kinetoplastea</taxon>
        <taxon>Metakinetoplastina</taxon>
        <taxon>Trypanosomatida</taxon>
        <taxon>Trypanosomatidae</taxon>
        <taxon>Trypanosoma</taxon>
    </lineage>
</organism>
<proteinExistence type="predicted"/>
<dbReference type="AlphaFoldDB" id="A0A3R7NZY8"/>
<evidence type="ECO:0000256" key="2">
    <source>
        <dbReference type="SAM" id="MobiDB-lite"/>
    </source>
</evidence>
<dbReference type="GeneID" id="40320576"/>
<feature type="region of interest" description="Disordered" evidence="2">
    <location>
        <begin position="1"/>
        <end position="20"/>
    </location>
</feature>
<accession>A0A3R7NZY8</accession>
<feature type="non-terminal residue" evidence="3">
    <location>
        <position position="469"/>
    </location>
</feature>
<feature type="coiled-coil region" evidence="1">
    <location>
        <begin position="110"/>
        <end position="288"/>
    </location>
</feature>
<dbReference type="OrthoDB" id="267737at2759"/>
<dbReference type="RefSeq" id="XP_029226217.1">
    <property type="nucleotide sequence ID" value="XM_029373832.1"/>
</dbReference>
<protein>
    <submittedName>
        <fullName evidence="3">Putative MYH7B protein</fullName>
    </submittedName>
</protein>
<feature type="compositionally biased region" description="Basic and acidic residues" evidence="2">
    <location>
        <begin position="416"/>
        <end position="432"/>
    </location>
</feature>
<feature type="region of interest" description="Disordered" evidence="2">
    <location>
        <begin position="416"/>
        <end position="439"/>
    </location>
</feature>
<keyword evidence="1" id="KW-0175">Coiled coil</keyword>
<feature type="region of interest" description="Disordered" evidence="2">
    <location>
        <begin position="369"/>
        <end position="394"/>
    </location>
</feature>
<name>A0A3R7NZY8_9TRYP</name>
<evidence type="ECO:0000313" key="4">
    <source>
        <dbReference type="Proteomes" id="UP000284403"/>
    </source>
</evidence>
<keyword evidence="4" id="KW-1185">Reference proteome</keyword>